<reference evidence="1" key="1">
    <citation type="submission" date="2019-01" db="EMBL/GenBank/DDBJ databases">
        <authorList>
            <consortium name="Genoscope - CEA"/>
            <person name="William W."/>
        </authorList>
    </citation>
    <scope>NUCLEOTIDE SEQUENCE</scope>
    <source>
        <strain evidence="1">CR-1</strain>
    </source>
</reference>
<dbReference type="AlphaFoldDB" id="A0A484HFI1"/>
<organism evidence="1">
    <name type="scientific">uncultured Desulfobacteraceae bacterium</name>
    <dbReference type="NCBI Taxonomy" id="218296"/>
    <lineage>
        <taxon>Bacteria</taxon>
        <taxon>Pseudomonadati</taxon>
        <taxon>Thermodesulfobacteriota</taxon>
        <taxon>Desulfobacteria</taxon>
        <taxon>Desulfobacterales</taxon>
        <taxon>Desulfobacteraceae</taxon>
        <taxon>environmental samples</taxon>
    </lineage>
</organism>
<accession>A0A484HFI1</accession>
<sequence length="32" mass="3877">MNINVPADPQFNKLYQKHLKCLRLKWISAKDY</sequence>
<name>A0A484HFI1_9BACT</name>
<dbReference type="EMBL" id="CAACVI010000004">
    <property type="protein sequence ID" value="VEN73142.1"/>
    <property type="molecule type" value="Genomic_DNA"/>
</dbReference>
<evidence type="ECO:0000313" key="1">
    <source>
        <dbReference type="EMBL" id="VEN73142.1"/>
    </source>
</evidence>
<protein>
    <submittedName>
        <fullName evidence="1">Uncharacterized protein</fullName>
    </submittedName>
</protein>
<proteinExistence type="predicted"/>
<gene>
    <name evidence="1" type="ORF">EPICR_120038</name>
</gene>